<dbReference type="PROSITE" id="PS50075">
    <property type="entry name" value="CARRIER"/>
    <property type="match status" value="1"/>
</dbReference>
<dbReference type="Gene3D" id="3.40.47.10">
    <property type="match status" value="1"/>
</dbReference>
<dbReference type="Gene3D" id="3.40.50.720">
    <property type="entry name" value="NAD(P)-binding Rossmann-like Domain"/>
    <property type="match status" value="2"/>
</dbReference>
<dbReference type="SUPFAM" id="SSF47336">
    <property type="entry name" value="ACP-like"/>
    <property type="match status" value="1"/>
</dbReference>
<dbReference type="InterPro" id="IPR049551">
    <property type="entry name" value="PKS_DH_C"/>
</dbReference>
<dbReference type="InterPro" id="IPR032821">
    <property type="entry name" value="PKS_assoc"/>
</dbReference>
<dbReference type="PANTHER" id="PTHR43775:SF20">
    <property type="entry name" value="HYBRID PKS-NRPS SYNTHETASE APDA"/>
    <property type="match status" value="1"/>
</dbReference>
<dbReference type="Pfam" id="PF08659">
    <property type="entry name" value="KR"/>
    <property type="match status" value="1"/>
</dbReference>
<dbReference type="Pfam" id="PF02801">
    <property type="entry name" value="Ketoacyl-synt_C"/>
    <property type="match status" value="1"/>
</dbReference>
<keyword evidence="5" id="KW-0560">Oxidoreductase</keyword>
<dbReference type="Pfam" id="PF16197">
    <property type="entry name" value="KAsynt_C_assoc"/>
    <property type="match status" value="1"/>
</dbReference>
<dbReference type="InterPro" id="IPR013120">
    <property type="entry name" value="FAR_NAD-bd"/>
</dbReference>
<evidence type="ECO:0000256" key="2">
    <source>
        <dbReference type="ARBA" id="ARBA00022553"/>
    </source>
</evidence>
<feature type="region of interest" description="N-terminal hotdog fold" evidence="7">
    <location>
        <begin position="936"/>
        <end position="1072"/>
    </location>
</feature>
<evidence type="ECO:0000256" key="7">
    <source>
        <dbReference type="PROSITE-ProRule" id="PRU01363"/>
    </source>
</evidence>
<dbReference type="InterPro" id="IPR050091">
    <property type="entry name" value="PKS_NRPS_Biosynth_Enz"/>
</dbReference>
<dbReference type="Proteomes" id="UP000054516">
    <property type="component" value="Unassembled WGS sequence"/>
</dbReference>
<dbReference type="SMART" id="SM00826">
    <property type="entry name" value="PKS_DH"/>
    <property type="match status" value="1"/>
</dbReference>
<sequence>MIPEPIAIVGSACRFAGSATSPSKLWDLLVSPQDHDLRRPVDSRFSTQGFHHPDGAYHGHTNATHAYLLESDPACFDAEFFGVKPVEARALDPQQRLLLEVVYEAIEAAGLPMRELRGSDTGVFVGAMVDDYAAMLLRDLDDTPTYAATGTARSILANRVSYAFDWRGPSVAIDTACSSSLVAVHMAVQTLRARDSRVALACGTNIILGPENFVTESKLSMLSPDGQSRMWDAKANGYARGDGVAAVVLKTLRAALEDGDHIECLIRETGLNQDGATLGITMPSAAAQEDLIRQTYAKAGLDINIPDGRCQYFEAHGTGTPAGDPVEAKAIHDVFSSLQQPKKDSPPLYVGSIKTVLGHTEGTAGLAAILKASLAIQHACIPPNLLFDQLSDRVAPFYRNLEIPCVAKPWPASTVRRASCNSFGFGGANAHAILEAFQEDTDTAAQAPVVGESTSHLFTPFVFSASSEASLRANLDQYREFFATQDAQAVVLSDLAWTLRQRRSALGWRTSITVPNPATISALHTALAGPAALKALPVATTSILGVFTGQGAQWPRMGAELIESSQMARGLIRQLDLYLSNLDSDAPDWSLETELLADASSSRVHAASFSQPLCTAVQLLVIHLLRAAGVHFAAVVGHSSGEIAAAHAAGILSARDAICIAYYRGIHLARVTEGEHALKQRGAMLAVGTSPEEAAELCSDSLFRGRIVVAAVNSVTSVTISGDLEAIEELEVILQDEGTFHRRLKVDRAYHSHHMVPCVEPYIASLRRCGISPLAGEPGCTWFSSVHAGRITATSATAGSLGDKYWAENLIQPVQFWEALSEASNAKLCDILVEIGPHPALKGPTTQTIPNTPHHGSLSRGTGAVESLSSLVGFLWSYLPPEAINLDGYERALSGQEEKRFRLIKDLPTYSWNHNTRHWHESRLSKTLRTRPERVHPLLGHNAPHSSLHHMNWSHRIRVAELEWLEGHRVQDQVVLPAAGYVCTAFEAARIAAGDQPIRLIDVRDFVIHQAVALGREDDAHGGVEVLIGLSDIERTKTRVRAKFAYSAARSQRDENLQLAASGTIDIWIGTPDQALLPSRKPPLSHAIDVEPERFYSALSDLGYGFMGRFQSLSDLRRKNRRSSCQARRVRQQDEDGLLVHPIELDAALQSIMLAHSYPYDQELTTMHLPTSIRHIRLNPACWTAGGACDLPIDSELSTKGGAMNVSGIIGNATIYSASSPCHASIQLQGATFLPLGAAPTEDRKVFSKVDWVPSLPDGIAAAATAAATASDTRFIKLLERIAIFYLRQFDRAVGFDHPARREAPTSWYLNFARHVVGVADAGRHKWAEDGWKADTLADVADASRLAGLDDTPDVQIMHLVGTQMPRVFSGETTMIEQFRGDGSEILDRYYADGFGFRESAEWVGQEVKQLVDRYPHLDILEVGAGTGSATKAVYRRIGHSFKSYTYTDLSPAFFDRAASTFVAQKDRMVFKTLDIERDPATQGFATGTYDLVVAYLVLHATRDLEVCLAHARRLLKPGGFLVVGEGLDAWDGIASGGFIFGPLDGWWLGADTHQNRTLSPHVTVAEWDTLLRKTGFSGVDARTPAGFEGVFSKVGFVSQAIDDTVRFLRQPINHPRQQDVVEKLVLVGGQTLRTAKLIRGLADIFTSRKLARQIHHFPSLEACDYSVTDASSTVLSLSELDVPVFESITQRGSTEAFEGLRRMFGMGKTLLWITSGRLDTTPLSNMTVGFGRVAQNETPDLFLQQLDVVDPDNIQPKALAETLMRLHFAAAERNTSKGPNNLIWSTEPEIIIDGGGRQLLSRIRPVSEVNDRYMSARRVVTRPRRLFADNPSAAVVLELTAASSREIEPSCALREFPGQNPFVQSFGDGGTAHSEHFIDLQTVLSSSSAVRCGTLGYMFVILGVEADGTRHLILSCSLAPRLRAPVTSAVAAPRYGSDNRDERAMLSVLFAHLVAMEILRPLSGLKAVLVAHNPPPLVAAALRIQSKTQAIQLILTTDCTDDTCVDDDQVSWVRLPRFATQSEMDEILLQLPGAPSAFVGFSGRDGLGGEASVAKALQNQNESLVVVRAEDLCSSAGSANGLASPVALGNMLYKALANVRVSPWSNYPAPITESLEDLVSGASHLRPGPASMSVIDWAIAPSTTLPVHISRLDSKHMFKADKTYWVVGMSRALGLALADWMIDAGVKTLVLTSRRPDISTDWLAGHVRKGVNVVVLPCDVTDEEGLRAAHAQLSSTLPPIAGVIHGAMVLRDTSILKMTFEQLTDVLRPKVQGGLHLDRLFSTADLDFFVLVSSINCVIGNHGQANYAAANTFMCGLAGARRKRGLRAATVNGGAILGAGYMQRELARGELDAIVRRYRMMRMSDGDWCQSICEAIDACRLESPVGPELTTSIADVTLDEASAPDAPLWCSNPKFGAFVVVKNDKDRGDDGEGKLVMATVAERLRRSPSEDDAKQIIEEAFAAQVRTALGLEATLSDQELMASRATDLGIDSLVSVDLHSWFLRNLQVNVPTLSIMGSGSLADLVQQAVDNLPPELLATANDSEGADRTWSSGSSSPSWVGGSGTGVTSASDSETPTSDKGAKPSLGTSVDWDAETKPPADMAAEEFIDSRVDGKPTTVSVVALTGCTGLLGRHLLRHLLSHPTVDKVHCLAVRNLEQRLARGSLPSDPRIVYHEGDLGQPLVGLSAPTARSVFDSASAVIHCGADTSHAKHFVDVRAPNVGATRELARECLRRRIPLHYVSSAGLGLLHRDSGEGGFPAGPVDVPAAQVPDGAEGYLCSKWASERLLERVSEAYGLHVEIHRPSTIVREGEDALGDEAEKDWVNAFVKYVRLLKAAPESRSNRGFLDLVRVDTVCEQMMRRVLDGSQPAMAVGLGSDVTYFNEVGDRVLALDAMHNIDLADGEAFEVLPREEWTRRALAAGLHPGVAVLIETMDQVSQHYPRLWKGSSGRRT</sequence>
<dbReference type="InterPro" id="IPR036291">
    <property type="entry name" value="NAD(P)-bd_dom_sf"/>
</dbReference>
<gene>
    <name evidence="12" type="ORF">SAMD00023353_10700200</name>
</gene>
<dbReference type="GO" id="GO:0006633">
    <property type="term" value="P:fatty acid biosynthetic process"/>
    <property type="evidence" value="ECO:0007669"/>
    <property type="project" value="InterPro"/>
</dbReference>
<feature type="compositionally biased region" description="Low complexity" evidence="8">
    <location>
        <begin position="2551"/>
        <end position="2574"/>
    </location>
</feature>
<dbReference type="InterPro" id="IPR013217">
    <property type="entry name" value="Methyltransf_12"/>
</dbReference>
<keyword evidence="3" id="KW-0489">Methyltransferase</keyword>
<proteinExistence type="predicted"/>
<feature type="domain" description="Ketosynthase family 3 (KS3)" evidence="10">
    <location>
        <begin position="3"/>
        <end position="436"/>
    </location>
</feature>
<dbReference type="PANTHER" id="PTHR43775">
    <property type="entry name" value="FATTY ACID SYNTHASE"/>
    <property type="match status" value="1"/>
</dbReference>
<evidence type="ECO:0000256" key="8">
    <source>
        <dbReference type="SAM" id="MobiDB-lite"/>
    </source>
</evidence>
<dbReference type="InterPro" id="IPR036736">
    <property type="entry name" value="ACP-like_sf"/>
</dbReference>
<dbReference type="Pfam" id="PF00109">
    <property type="entry name" value="ketoacyl-synt"/>
    <property type="match status" value="1"/>
</dbReference>
<dbReference type="SUPFAM" id="SSF53901">
    <property type="entry name" value="Thiolase-like"/>
    <property type="match status" value="1"/>
</dbReference>
<dbReference type="InterPro" id="IPR049900">
    <property type="entry name" value="PKS_mFAS_DH"/>
</dbReference>
<feature type="active site" description="Proton acceptor; for dehydratase activity" evidence="7">
    <location>
        <position position="968"/>
    </location>
</feature>
<dbReference type="InterPro" id="IPR057326">
    <property type="entry name" value="KR_dom"/>
</dbReference>
<dbReference type="OMA" id="SWFLKNF"/>
<dbReference type="SMART" id="SM00825">
    <property type="entry name" value="PKS_KS"/>
    <property type="match status" value="1"/>
</dbReference>
<dbReference type="Pfam" id="PF08242">
    <property type="entry name" value="Methyltransf_12"/>
    <property type="match status" value="1"/>
</dbReference>
<evidence type="ECO:0000313" key="12">
    <source>
        <dbReference type="EMBL" id="GAW27324.1"/>
    </source>
</evidence>
<dbReference type="CDD" id="cd00833">
    <property type="entry name" value="PKS"/>
    <property type="match status" value="1"/>
</dbReference>
<dbReference type="InterPro" id="IPR009081">
    <property type="entry name" value="PP-bd_ACP"/>
</dbReference>
<dbReference type="PROSITE" id="PS52019">
    <property type="entry name" value="PKS_MFAS_DH"/>
    <property type="match status" value="1"/>
</dbReference>
<dbReference type="PROSITE" id="PS00606">
    <property type="entry name" value="KS3_1"/>
    <property type="match status" value="1"/>
</dbReference>
<dbReference type="GO" id="GO:0004312">
    <property type="term" value="F:fatty acid synthase activity"/>
    <property type="evidence" value="ECO:0007669"/>
    <property type="project" value="TreeGrafter"/>
</dbReference>
<dbReference type="InterPro" id="IPR018201">
    <property type="entry name" value="Ketoacyl_synth_AS"/>
</dbReference>
<dbReference type="InterPro" id="IPR020807">
    <property type="entry name" value="PKS_DH"/>
</dbReference>
<dbReference type="InterPro" id="IPR020841">
    <property type="entry name" value="PKS_Beta-ketoAc_synthase_dom"/>
</dbReference>
<organism evidence="12">
    <name type="scientific">Rosellinia necatrix</name>
    <name type="common">White root-rot fungus</name>
    <dbReference type="NCBI Taxonomy" id="77044"/>
    <lineage>
        <taxon>Eukaryota</taxon>
        <taxon>Fungi</taxon>
        <taxon>Dikarya</taxon>
        <taxon>Ascomycota</taxon>
        <taxon>Pezizomycotina</taxon>
        <taxon>Sordariomycetes</taxon>
        <taxon>Xylariomycetidae</taxon>
        <taxon>Xylariales</taxon>
        <taxon>Xylariaceae</taxon>
        <taxon>Rosellinia</taxon>
    </lineage>
</organism>
<evidence type="ECO:0000259" key="9">
    <source>
        <dbReference type="PROSITE" id="PS50075"/>
    </source>
</evidence>
<dbReference type="GO" id="GO:0004315">
    <property type="term" value="F:3-oxoacyl-[acyl-carrier-protein] synthase activity"/>
    <property type="evidence" value="ECO:0007669"/>
    <property type="project" value="InterPro"/>
</dbReference>
<keyword evidence="6" id="KW-0511">Multifunctional enzyme</keyword>
<dbReference type="GO" id="GO:0008168">
    <property type="term" value="F:methyltransferase activity"/>
    <property type="evidence" value="ECO:0007669"/>
    <property type="project" value="UniProtKB-KW"/>
</dbReference>
<dbReference type="Gene3D" id="3.40.50.150">
    <property type="entry name" value="Vaccinia Virus protein VP39"/>
    <property type="match status" value="1"/>
</dbReference>
<feature type="region of interest" description="Disordered" evidence="8">
    <location>
        <begin position="2543"/>
        <end position="2596"/>
    </location>
</feature>
<dbReference type="InterPro" id="IPR042104">
    <property type="entry name" value="PKS_dehydratase_sf"/>
</dbReference>
<evidence type="ECO:0000313" key="13">
    <source>
        <dbReference type="Proteomes" id="UP000054516"/>
    </source>
</evidence>
<dbReference type="InterPro" id="IPR014031">
    <property type="entry name" value="Ketoacyl_synth_C"/>
</dbReference>
<evidence type="ECO:0000256" key="3">
    <source>
        <dbReference type="ARBA" id="ARBA00022603"/>
    </source>
</evidence>
<feature type="region of interest" description="C-terminal hotdog fold" evidence="7">
    <location>
        <begin position="1087"/>
        <end position="1242"/>
    </location>
</feature>
<feature type="active site" description="Proton donor; for dehydratase activity" evidence="7">
    <location>
        <position position="1146"/>
    </location>
</feature>
<dbReference type="GO" id="GO:0044550">
    <property type="term" value="P:secondary metabolite biosynthetic process"/>
    <property type="evidence" value="ECO:0007669"/>
    <property type="project" value="TreeGrafter"/>
</dbReference>
<dbReference type="InterPro" id="IPR029063">
    <property type="entry name" value="SAM-dependent_MTases_sf"/>
</dbReference>
<dbReference type="InterPro" id="IPR013968">
    <property type="entry name" value="PKS_KR"/>
</dbReference>
<dbReference type="InterPro" id="IPR014030">
    <property type="entry name" value="Ketoacyl_synth_N"/>
</dbReference>
<evidence type="ECO:0000256" key="5">
    <source>
        <dbReference type="ARBA" id="ARBA00023002"/>
    </source>
</evidence>
<dbReference type="SUPFAM" id="SSF51735">
    <property type="entry name" value="NAD(P)-binding Rossmann-fold domains"/>
    <property type="match status" value="2"/>
</dbReference>
<dbReference type="EMBL" id="DF977552">
    <property type="protein sequence ID" value="GAW27324.1"/>
    <property type="molecule type" value="Genomic_DNA"/>
</dbReference>
<feature type="domain" description="Carrier" evidence="9">
    <location>
        <begin position="2456"/>
        <end position="2533"/>
    </location>
</feature>
<dbReference type="GO" id="GO:0032259">
    <property type="term" value="P:methylation"/>
    <property type="evidence" value="ECO:0007669"/>
    <property type="project" value="UniProtKB-KW"/>
</dbReference>
<dbReference type="SUPFAM" id="SSF52151">
    <property type="entry name" value="FabD/lysophospholipase-like"/>
    <property type="match status" value="1"/>
</dbReference>
<name>A0A1S8AB35_ROSNE</name>
<evidence type="ECO:0000256" key="4">
    <source>
        <dbReference type="ARBA" id="ARBA00022679"/>
    </source>
</evidence>
<evidence type="ECO:0000256" key="6">
    <source>
        <dbReference type="ARBA" id="ARBA00023268"/>
    </source>
</evidence>
<reference evidence="12" key="1">
    <citation type="submission" date="2016-03" db="EMBL/GenBank/DDBJ databases">
        <title>Draft genome sequence of Rosellinia necatrix.</title>
        <authorList>
            <person name="Kanematsu S."/>
        </authorList>
    </citation>
    <scope>NUCLEOTIDE SEQUENCE [LARGE SCALE GENOMIC DNA]</scope>
    <source>
        <strain evidence="12">W97</strain>
    </source>
</reference>
<dbReference type="Pfam" id="PF21089">
    <property type="entry name" value="PKS_DH_N"/>
    <property type="match status" value="1"/>
</dbReference>
<dbReference type="Gene3D" id="3.10.129.110">
    <property type="entry name" value="Polyketide synthase dehydratase"/>
    <property type="match status" value="1"/>
</dbReference>
<evidence type="ECO:0000259" key="11">
    <source>
        <dbReference type="PROSITE" id="PS52019"/>
    </source>
</evidence>
<dbReference type="InterPro" id="IPR016039">
    <property type="entry name" value="Thiolase-like"/>
</dbReference>
<evidence type="ECO:0000256" key="1">
    <source>
        <dbReference type="ARBA" id="ARBA00022450"/>
    </source>
</evidence>
<dbReference type="InterPro" id="IPR049552">
    <property type="entry name" value="PKS_DH_N"/>
</dbReference>
<dbReference type="SMART" id="SM00827">
    <property type="entry name" value="PKS_AT"/>
    <property type="match status" value="1"/>
</dbReference>
<dbReference type="Gene3D" id="3.40.366.10">
    <property type="entry name" value="Malonyl-Coenzyme A Acyl Carrier Protein, domain 2"/>
    <property type="match status" value="1"/>
</dbReference>
<dbReference type="GO" id="GO:0016491">
    <property type="term" value="F:oxidoreductase activity"/>
    <property type="evidence" value="ECO:0007669"/>
    <property type="project" value="UniProtKB-KW"/>
</dbReference>
<dbReference type="STRING" id="77044.A0A1S8AB35"/>
<dbReference type="Pfam" id="PF14765">
    <property type="entry name" value="PS-DH"/>
    <property type="match status" value="1"/>
</dbReference>
<keyword evidence="2" id="KW-0597">Phosphoprotein</keyword>
<dbReference type="CDD" id="cd02440">
    <property type="entry name" value="AdoMet_MTases"/>
    <property type="match status" value="1"/>
</dbReference>
<dbReference type="SMART" id="SM00822">
    <property type="entry name" value="PKS_KR"/>
    <property type="match status" value="1"/>
</dbReference>
<dbReference type="Pfam" id="PF00698">
    <property type="entry name" value="Acyl_transf_1"/>
    <property type="match status" value="1"/>
</dbReference>
<dbReference type="InterPro" id="IPR016036">
    <property type="entry name" value="Malonyl_transacylase_ACP-bd"/>
</dbReference>
<protein>
    <submittedName>
        <fullName evidence="12">Putative polyketide synthase</fullName>
    </submittedName>
</protein>
<dbReference type="InterPro" id="IPR001227">
    <property type="entry name" value="Ac_transferase_dom_sf"/>
</dbReference>
<dbReference type="InterPro" id="IPR016035">
    <property type="entry name" value="Acyl_Trfase/lysoPLipase"/>
</dbReference>
<keyword evidence="13" id="KW-1185">Reference proteome</keyword>
<keyword evidence="1" id="KW-0596">Phosphopantetheine</keyword>
<accession>A0A1S8AB35</accession>
<dbReference type="InterPro" id="IPR014043">
    <property type="entry name" value="Acyl_transferase_dom"/>
</dbReference>
<dbReference type="SUPFAM" id="SSF55048">
    <property type="entry name" value="Probable ACP-binding domain of malonyl-CoA ACP transacylase"/>
    <property type="match status" value="1"/>
</dbReference>
<dbReference type="SUPFAM" id="SSF53335">
    <property type="entry name" value="S-adenosyl-L-methionine-dependent methyltransferases"/>
    <property type="match status" value="1"/>
</dbReference>
<keyword evidence="4" id="KW-0808">Transferase</keyword>
<dbReference type="OrthoDB" id="329835at2759"/>
<dbReference type="Pfam" id="PF07993">
    <property type="entry name" value="NAD_binding_4"/>
    <property type="match status" value="1"/>
</dbReference>
<feature type="domain" description="PKS/mFAS DH" evidence="11">
    <location>
        <begin position="936"/>
        <end position="1242"/>
    </location>
</feature>
<evidence type="ECO:0000259" key="10">
    <source>
        <dbReference type="PROSITE" id="PS52004"/>
    </source>
</evidence>
<dbReference type="PROSITE" id="PS52004">
    <property type="entry name" value="KS3_2"/>
    <property type="match status" value="1"/>
</dbReference>